<dbReference type="SUPFAM" id="SSF81321">
    <property type="entry name" value="Family A G protein-coupled receptor-like"/>
    <property type="match status" value="1"/>
</dbReference>
<feature type="transmembrane region" description="Helical" evidence="14">
    <location>
        <begin position="202"/>
        <end position="226"/>
    </location>
</feature>
<dbReference type="InterPro" id="IPR000725">
    <property type="entry name" value="Olfact_rcpt"/>
</dbReference>
<protein>
    <recommendedName>
        <fullName evidence="14">Olfactory receptor</fullName>
    </recommendedName>
</protein>
<dbReference type="InterPro" id="IPR050939">
    <property type="entry name" value="Olfactory_GPCR1"/>
</dbReference>
<dbReference type="AlphaFoldDB" id="A0AA97K3L9"/>
<dbReference type="Gene3D" id="1.20.1070.10">
    <property type="entry name" value="Rhodopsin 7-helix transmembrane proteins"/>
    <property type="match status" value="1"/>
</dbReference>
<dbReference type="PRINTS" id="PR00245">
    <property type="entry name" value="OLFACTORYR"/>
</dbReference>
<keyword evidence="8 14" id="KW-0472">Membrane</keyword>
<dbReference type="InterPro" id="IPR017452">
    <property type="entry name" value="GPCR_Rhodpsn_7TM"/>
</dbReference>
<dbReference type="Pfam" id="PF13853">
    <property type="entry name" value="7tm_4"/>
    <property type="match status" value="1"/>
</dbReference>
<evidence type="ECO:0000256" key="4">
    <source>
        <dbReference type="ARBA" id="ARBA00022692"/>
    </source>
</evidence>
<evidence type="ECO:0000313" key="17">
    <source>
        <dbReference type="RefSeq" id="XP_054850153.1"/>
    </source>
</evidence>
<feature type="transmembrane region" description="Helical" evidence="14">
    <location>
        <begin position="142"/>
        <end position="169"/>
    </location>
</feature>
<evidence type="ECO:0000256" key="3">
    <source>
        <dbReference type="ARBA" id="ARBA00022606"/>
    </source>
</evidence>
<keyword evidence="4 13" id="KW-0812">Transmembrane</keyword>
<comment type="similarity">
    <text evidence="13">Belongs to the G-protein coupled receptor 1 family.</text>
</comment>
<dbReference type="PRINTS" id="PR00237">
    <property type="entry name" value="GPCRRHODOPSN"/>
</dbReference>
<keyword evidence="12 13" id="KW-0807">Transducer</keyword>
<dbReference type="GO" id="GO:0004984">
    <property type="term" value="F:olfactory receptor activity"/>
    <property type="evidence" value="ECO:0007669"/>
    <property type="project" value="InterPro"/>
</dbReference>
<evidence type="ECO:0000256" key="2">
    <source>
        <dbReference type="ARBA" id="ARBA00022475"/>
    </source>
</evidence>
<evidence type="ECO:0000256" key="14">
    <source>
        <dbReference type="RuleBase" id="RU363047"/>
    </source>
</evidence>
<comment type="subcellular location">
    <subcellularLocation>
        <location evidence="1 14">Cell membrane</location>
        <topology evidence="1 14">Multi-pass membrane protein</topology>
    </subcellularLocation>
</comment>
<keyword evidence="6 14" id="KW-1133">Transmembrane helix</keyword>
<evidence type="ECO:0000256" key="5">
    <source>
        <dbReference type="ARBA" id="ARBA00022725"/>
    </source>
</evidence>
<feature type="domain" description="G-protein coupled receptors family 1 profile" evidence="15">
    <location>
        <begin position="41"/>
        <end position="291"/>
    </location>
</feature>
<sequence>MELANETRLQEFILLGFGAGQRGRFLLLIFFGILYVMTLAENITIITLVVLDTHLSRLPMYILLGNFSWLEICYVSTTAPRLLFDLASPYGIISFRDCFLQFYLLFSFGGTENFFLSAMALDRYLAICHPLHYPQIMTPETCYNLVIACWICGFLGYVVPVLMISHLAFCSGNIIDHFLCDAGPILSLACPPLGIAPLVCQIFVNTLVMGNVLFVVLSYSTVILTLMKPSFEGSRKKAFSTISFHLVVVTLFYGSVAGMYLVPDGKNQSEVTKAVTLFYTSVTPFLNPIIYCLRNDQVKEALGRLQKRKVRFWTRKGMM</sequence>
<dbReference type="GO" id="GO:0005886">
    <property type="term" value="C:plasma membrane"/>
    <property type="evidence" value="ECO:0007669"/>
    <property type="project" value="UniProtKB-SubCell"/>
</dbReference>
<keyword evidence="2 14" id="KW-1003">Cell membrane</keyword>
<reference evidence="17" key="1">
    <citation type="submission" date="2025-08" db="UniProtKB">
        <authorList>
            <consortium name="RefSeq"/>
        </authorList>
    </citation>
    <scope>IDENTIFICATION</scope>
    <source>
        <tissue evidence="17">Blood</tissue>
    </source>
</reference>
<keyword evidence="3 14" id="KW-0716">Sensory transduction</keyword>
<evidence type="ECO:0000256" key="8">
    <source>
        <dbReference type="ARBA" id="ARBA00023136"/>
    </source>
</evidence>
<dbReference type="Proteomes" id="UP001190640">
    <property type="component" value="Chromosome 12"/>
</dbReference>
<keyword evidence="9" id="KW-1015">Disulfide bond</keyword>
<proteinExistence type="inferred from homology"/>
<name>A0AA97K3L9_EUBMA</name>
<evidence type="ECO:0000313" key="16">
    <source>
        <dbReference type="Proteomes" id="UP001190640"/>
    </source>
</evidence>
<feature type="transmembrane region" description="Helical" evidence="14">
    <location>
        <begin position="99"/>
        <end position="121"/>
    </location>
</feature>
<evidence type="ECO:0000256" key="7">
    <source>
        <dbReference type="ARBA" id="ARBA00023040"/>
    </source>
</evidence>
<feature type="transmembrane region" description="Helical" evidence="14">
    <location>
        <begin position="238"/>
        <end position="262"/>
    </location>
</feature>
<evidence type="ECO:0000256" key="1">
    <source>
        <dbReference type="ARBA" id="ARBA00004651"/>
    </source>
</evidence>
<organism evidence="16 17">
    <name type="scientific">Eublepharis macularius</name>
    <name type="common">Leopard gecko</name>
    <name type="synonym">Cyrtodactylus macularius</name>
    <dbReference type="NCBI Taxonomy" id="481883"/>
    <lineage>
        <taxon>Eukaryota</taxon>
        <taxon>Metazoa</taxon>
        <taxon>Chordata</taxon>
        <taxon>Craniata</taxon>
        <taxon>Vertebrata</taxon>
        <taxon>Euteleostomi</taxon>
        <taxon>Lepidosauria</taxon>
        <taxon>Squamata</taxon>
        <taxon>Bifurcata</taxon>
        <taxon>Gekkota</taxon>
        <taxon>Eublepharidae</taxon>
        <taxon>Eublepharinae</taxon>
        <taxon>Eublepharis</taxon>
    </lineage>
</organism>
<keyword evidence="11" id="KW-0325">Glycoprotein</keyword>
<dbReference type="RefSeq" id="XP_054850153.1">
    <property type="nucleotide sequence ID" value="XM_054994178.1"/>
</dbReference>
<dbReference type="PROSITE" id="PS50262">
    <property type="entry name" value="G_PROTEIN_RECEP_F1_2"/>
    <property type="match status" value="1"/>
</dbReference>
<evidence type="ECO:0000256" key="9">
    <source>
        <dbReference type="ARBA" id="ARBA00023157"/>
    </source>
</evidence>
<dbReference type="PANTHER" id="PTHR24242:SF227">
    <property type="entry name" value="OLFACTORY RECEPTOR"/>
    <property type="match status" value="1"/>
</dbReference>
<dbReference type="PROSITE" id="PS00237">
    <property type="entry name" value="G_PROTEIN_RECEP_F1_1"/>
    <property type="match status" value="1"/>
</dbReference>
<evidence type="ECO:0000259" key="15">
    <source>
        <dbReference type="PROSITE" id="PS50262"/>
    </source>
</evidence>
<keyword evidence="7 13" id="KW-0297">G-protein coupled receptor</keyword>
<evidence type="ECO:0000256" key="13">
    <source>
        <dbReference type="RuleBase" id="RU000688"/>
    </source>
</evidence>
<evidence type="ECO:0000256" key="12">
    <source>
        <dbReference type="ARBA" id="ARBA00023224"/>
    </source>
</evidence>
<evidence type="ECO:0000256" key="6">
    <source>
        <dbReference type="ARBA" id="ARBA00022989"/>
    </source>
</evidence>
<gene>
    <name evidence="17" type="primary">LOC129339596</name>
</gene>
<dbReference type="GO" id="GO:0004930">
    <property type="term" value="F:G protein-coupled receptor activity"/>
    <property type="evidence" value="ECO:0007669"/>
    <property type="project" value="UniProtKB-KW"/>
</dbReference>
<evidence type="ECO:0000256" key="11">
    <source>
        <dbReference type="ARBA" id="ARBA00023180"/>
    </source>
</evidence>
<feature type="transmembrane region" description="Helical" evidence="14">
    <location>
        <begin position="25"/>
        <end position="51"/>
    </location>
</feature>
<keyword evidence="10 13" id="KW-0675">Receptor</keyword>
<dbReference type="InterPro" id="IPR000276">
    <property type="entry name" value="GPCR_Rhodpsn"/>
</dbReference>
<accession>A0AA97K3L9</accession>
<dbReference type="FunFam" id="1.20.1070.10:FF:000013">
    <property type="entry name" value="Olfactory receptor"/>
    <property type="match status" value="1"/>
</dbReference>
<keyword evidence="5 14" id="KW-0552">Olfaction</keyword>
<dbReference type="KEGG" id="emc:129339596"/>
<dbReference type="PANTHER" id="PTHR24242">
    <property type="entry name" value="G-PROTEIN COUPLED RECEPTOR"/>
    <property type="match status" value="1"/>
</dbReference>
<feature type="transmembrane region" description="Helical" evidence="14">
    <location>
        <begin position="274"/>
        <end position="293"/>
    </location>
</feature>
<feature type="transmembrane region" description="Helical" evidence="14">
    <location>
        <begin position="58"/>
        <end position="79"/>
    </location>
</feature>
<evidence type="ECO:0000256" key="10">
    <source>
        <dbReference type="ARBA" id="ARBA00023170"/>
    </source>
</evidence>
<keyword evidence="16" id="KW-1185">Reference proteome</keyword>
<dbReference type="GeneID" id="129339596"/>